<evidence type="ECO:0000313" key="2">
    <source>
        <dbReference type="EMBL" id="MBB3860986.1"/>
    </source>
</evidence>
<keyword evidence="1" id="KW-0472">Membrane</keyword>
<accession>A0A7W6EW91</accession>
<feature type="transmembrane region" description="Helical" evidence="1">
    <location>
        <begin position="130"/>
        <end position="149"/>
    </location>
</feature>
<dbReference type="PANTHER" id="PTHR34989">
    <property type="entry name" value="PROTEIN HDED"/>
    <property type="match status" value="1"/>
</dbReference>
<evidence type="ECO:0000256" key="1">
    <source>
        <dbReference type="SAM" id="Phobius"/>
    </source>
</evidence>
<keyword evidence="1" id="KW-1133">Transmembrane helix</keyword>
<dbReference type="Pfam" id="PF03729">
    <property type="entry name" value="DUF308"/>
    <property type="match status" value="1"/>
</dbReference>
<comment type="caution">
    <text evidence="2">The sequence shown here is derived from an EMBL/GenBank/DDBJ whole genome shotgun (WGS) entry which is preliminary data.</text>
</comment>
<dbReference type="AlphaFoldDB" id="A0A7W6EW91"/>
<dbReference type="PANTHER" id="PTHR34989:SF1">
    <property type="entry name" value="PROTEIN HDED"/>
    <property type="match status" value="1"/>
</dbReference>
<proteinExistence type="predicted"/>
<dbReference type="InterPro" id="IPR005325">
    <property type="entry name" value="DUF308_memb"/>
</dbReference>
<gene>
    <name evidence="2" type="ORF">GGQ88_002258</name>
</gene>
<dbReference type="Proteomes" id="UP000562395">
    <property type="component" value="Unassembled WGS sequence"/>
</dbReference>
<feature type="transmembrane region" description="Helical" evidence="1">
    <location>
        <begin position="76"/>
        <end position="97"/>
    </location>
</feature>
<dbReference type="InterPro" id="IPR052712">
    <property type="entry name" value="Acid_resist_chaperone_HdeD"/>
</dbReference>
<feature type="transmembrane region" description="Helical" evidence="1">
    <location>
        <begin position="155"/>
        <end position="180"/>
    </location>
</feature>
<dbReference type="EMBL" id="JACICY010000005">
    <property type="protein sequence ID" value="MBB3860986.1"/>
    <property type="molecule type" value="Genomic_DNA"/>
</dbReference>
<evidence type="ECO:0000313" key="3">
    <source>
        <dbReference type="Proteomes" id="UP000562395"/>
    </source>
</evidence>
<feature type="transmembrane region" description="Helical" evidence="1">
    <location>
        <begin position="18"/>
        <end position="38"/>
    </location>
</feature>
<dbReference type="RefSeq" id="WP_183613247.1">
    <property type="nucleotide sequence ID" value="NZ_JACICY010000005.1"/>
</dbReference>
<organism evidence="2 3">
    <name type="scientific">Novosphingobium hassiacum</name>
    <dbReference type="NCBI Taxonomy" id="173676"/>
    <lineage>
        <taxon>Bacteria</taxon>
        <taxon>Pseudomonadati</taxon>
        <taxon>Pseudomonadota</taxon>
        <taxon>Alphaproteobacteria</taxon>
        <taxon>Sphingomonadales</taxon>
        <taxon>Sphingomonadaceae</taxon>
        <taxon>Novosphingobium</taxon>
    </lineage>
</organism>
<feature type="transmembrane region" description="Helical" evidence="1">
    <location>
        <begin position="103"/>
        <end position="123"/>
    </location>
</feature>
<feature type="transmembrane region" description="Helical" evidence="1">
    <location>
        <begin position="44"/>
        <end position="64"/>
    </location>
</feature>
<reference evidence="2 3" key="1">
    <citation type="submission" date="2020-08" db="EMBL/GenBank/DDBJ databases">
        <title>Genomic Encyclopedia of Type Strains, Phase IV (KMG-IV): sequencing the most valuable type-strain genomes for metagenomic binning, comparative biology and taxonomic classification.</title>
        <authorList>
            <person name="Goeker M."/>
        </authorList>
    </citation>
    <scope>NUCLEOTIDE SEQUENCE [LARGE SCALE GENOMIC DNA]</scope>
    <source>
        <strain evidence="2 3">DSM 14552</strain>
    </source>
</reference>
<keyword evidence="3" id="KW-1185">Reference proteome</keyword>
<dbReference type="GO" id="GO:0005886">
    <property type="term" value="C:plasma membrane"/>
    <property type="evidence" value="ECO:0007669"/>
    <property type="project" value="TreeGrafter"/>
</dbReference>
<protein>
    <submittedName>
        <fullName evidence="2">Uncharacterized membrane protein HdeD (DUF308 family)</fullName>
    </submittedName>
</protein>
<name>A0A7W6EW91_9SPHN</name>
<keyword evidence="1" id="KW-0812">Transmembrane</keyword>
<sequence>MPQNDPLTSSVETEPGPAWGWILAYGVLVVLIGSLALGNPLATGLATGFLLGVMLLTYGLVALISGLSSLSKRGRWIEALLGLLGVAAGGFVLFAPFAGALSLVWAIGFWLFVAGILELVSAIKGSHDRGWRFALGLLDIVLGGFLLFSGPASSLVFLAGIVGISFLFRGVFLIILALGLRRLSRSL</sequence>